<feature type="region of interest" description="Disordered" evidence="1">
    <location>
        <begin position="1"/>
        <end position="33"/>
    </location>
</feature>
<feature type="compositionally biased region" description="Polar residues" evidence="1">
    <location>
        <begin position="1"/>
        <end position="10"/>
    </location>
</feature>
<feature type="region of interest" description="Disordered" evidence="1">
    <location>
        <begin position="212"/>
        <end position="286"/>
    </location>
</feature>
<proteinExistence type="predicted"/>
<feature type="non-terminal residue" evidence="2">
    <location>
        <position position="286"/>
    </location>
</feature>
<reference evidence="2" key="1">
    <citation type="journal article" date="2023" name="Mol. Phylogenet. Evol.">
        <title>Genome-scale phylogeny and comparative genomics of the fungal order Sordariales.</title>
        <authorList>
            <person name="Hensen N."/>
            <person name="Bonometti L."/>
            <person name="Westerberg I."/>
            <person name="Brannstrom I.O."/>
            <person name="Guillou S."/>
            <person name="Cros-Aarteil S."/>
            <person name="Calhoun S."/>
            <person name="Haridas S."/>
            <person name="Kuo A."/>
            <person name="Mondo S."/>
            <person name="Pangilinan J."/>
            <person name="Riley R."/>
            <person name="LaButti K."/>
            <person name="Andreopoulos B."/>
            <person name="Lipzen A."/>
            <person name="Chen C."/>
            <person name="Yan M."/>
            <person name="Daum C."/>
            <person name="Ng V."/>
            <person name="Clum A."/>
            <person name="Steindorff A."/>
            <person name="Ohm R.A."/>
            <person name="Martin F."/>
            <person name="Silar P."/>
            <person name="Natvig D.O."/>
            <person name="Lalanne C."/>
            <person name="Gautier V."/>
            <person name="Ament-Velasquez S.L."/>
            <person name="Kruys A."/>
            <person name="Hutchinson M.I."/>
            <person name="Powell A.J."/>
            <person name="Barry K."/>
            <person name="Miller A.N."/>
            <person name="Grigoriev I.V."/>
            <person name="Debuchy R."/>
            <person name="Gladieux P."/>
            <person name="Hiltunen Thoren M."/>
            <person name="Johannesson H."/>
        </authorList>
    </citation>
    <scope>NUCLEOTIDE SEQUENCE</scope>
    <source>
        <strain evidence="2">PSN243</strain>
    </source>
</reference>
<dbReference type="EMBL" id="MU865943">
    <property type="protein sequence ID" value="KAK4448496.1"/>
    <property type="molecule type" value="Genomic_DNA"/>
</dbReference>
<dbReference type="PANTHER" id="PTHR37048">
    <property type="entry name" value="QUESTIONABLE PROTEIN"/>
    <property type="match status" value="1"/>
</dbReference>
<dbReference type="Proteomes" id="UP001321760">
    <property type="component" value="Unassembled WGS sequence"/>
</dbReference>
<dbReference type="AlphaFoldDB" id="A0AAV9GJH2"/>
<sequence>MPVTTQSSRANCGGARGAPAPSNQNKTAAGKKEWQKGDIAFLKTKDRLSVAQADALLKPAKGEKYGYMNERALGHPVIILDRISPQSDHVMITSVSAYSVEMNGGLPPWKQRCHRTKNPQSFRSFDGCERYNKNVPPLYLVDGQQMPKPAASWVYCDNMYVVPLTVLGVFTKSKWKADLRMQPDSLKELMSFMSRRPATSAKLAAAQRRLHMKEPQPVSAGSPSNSSSPSPRVLPPNQGSTNTASVAATTTTAAAKTITTAAATTPPGRSATPAAAPVKRSWASIA</sequence>
<evidence type="ECO:0000256" key="1">
    <source>
        <dbReference type="SAM" id="MobiDB-lite"/>
    </source>
</evidence>
<feature type="compositionally biased region" description="Low complexity" evidence="1">
    <location>
        <begin position="217"/>
        <end position="231"/>
    </location>
</feature>
<protein>
    <submittedName>
        <fullName evidence="2">Uncharacterized protein</fullName>
    </submittedName>
</protein>
<dbReference type="PANTHER" id="PTHR37048:SF2">
    <property type="entry name" value="QUESTIONABLE PROTEIN"/>
    <property type="match status" value="1"/>
</dbReference>
<reference evidence="2" key="2">
    <citation type="submission" date="2023-05" db="EMBL/GenBank/DDBJ databases">
        <authorList>
            <consortium name="Lawrence Berkeley National Laboratory"/>
            <person name="Steindorff A."/>
            <person name="Hensen N."/>
            <person name="Bonometti L."/>
            <person name="Westerberg I."/>
            <person name="Brannstrom I.O."/>
            <person name="Guillou S."/>
            <person name="Cros-Aarteil S."/>
            <person name="Calhoun S."/>
            <person name="Haridas S."/>
            <person name="Kuo A."/>
            <person name="Mondo S."/>
            <person name="Pangilinan J."/>
            <person name="Riley R."/>
            <person name="Labutti K."/>
            <person name="Andreopoulos B."/>
            <person name="Lipzen A."/>
            <person name="Chen C."/>
            <person name="Yanf M."/>
            <person name="Daum C."/>
            <person name="Ng V."/>
            <person name="Clum A."/>
            <person name="Ohm R."/>
            <person name="Martin F."/>
            <person name="Silar P."/>
            <person name="Natvig D."/>
            <person name="Lalanne C."/>
            <person name="Gautier V."/>
            <person name="Ament-Velasquez S.L."/>
            <person name="Kruys A."/>
            <person name="Hutchinson M.I."/>
            <person name="Powell A.J."/>
            <person name="Barry K."/>
            <person name="Miller A.N."/>
            <person name="Grigoriev I.V."/>
            <person name="Debuchy R."/>
            <person name="Gladieux P."/>
            <person name="Thoren M.H."/>
            <person name="Johannesson H."/>
        </authorList>
    </citation>
    <scope>NUCLEOTIDE SEQUENCE</scope>
    <source>
        <strain evidence="2">PSN243</strain>
    </source>
</reference>
<organism evidence="2 3">
    <name type="scientific">Podospora aff. communis PSN243</name>
    <dbReference type="NCBI Taxonomy" id="3040156"/>
    <lineage>
        <taxon>Eukaryota</taxon>
        <taxon>Fungi</taxon>
        <taxon>Dikarya</taxon>
        <taxon>Ascomycota</taxon>
        <taxon>Pezizomycotina</taxon>
        <taxon>Sordariomycetes</taxon>
        <taxon>Sordariomycetidae</taxon>
        <taxon>Sordariales</taxon>
        <taxon>Podosporaceae</taxon>
        <taxon>Podospora</taxon>
    </lineage>
</organism>
<accession>A0AAV9GJH2</accession>
<gene>
    <name evidence="2" type="ORF">QBC34DRAFT_465975</name>
</gene>
<name>A0AAV9GJH2_9PEZI</name>
<keyword evidence="3" id="KW-1185">Reference proteome</keyword>
<evidence type="ECO:0000313" key="2">
    <source>
        <dbReference type="EMBL" id="KAK4448496.1"/>
    </source>
</evidence>
<comment type="caution">
    <text evidence="2">The sequence shown here is derived from an EMBL/GenBank/DDBJ whole genome shotgun (WGS) entry which is preliminary data.</text>
</comment>
<feature type="compositionally biased region" description="Low complexity" evidence="1">
    <location>
        <begin position="240"/>
        <end position="277"/>
    </location>
</feature>
<evidence type="ECO:0000313" key="3">
    <source>
        <dbReference type="Proteomes" id="UP001321760"/>
    </source>
</evidence>